<dbReference type="GO" id="GO:0030674">
    <property type="term" value="F:protein-macromolecule adaptor activity"/>
    <property type="evidence" value="ECO:0007669"/>
    <property type="project" value="TreeGrafter"/>
</dbReference>
<keyword evidence="10 13" id="KW-0472">Membrane</keyword>
<gene>
    <name evidence="14" type="ORF">TAPDE_003336</name>
</gene>
<evidence type="ECO:0000256" key="5">
    <source>
        <dbReference type="ARBA" id="ARBA00022824"/>
    </source>
</evidence>
<feature type="transmembrane region" description="Helical" evidence="13">
    <location>
        <begin position="60"/>
        <end position="77"/>
    </location>
</feature>
<sequence>MPGLFTSLLALNTGDGYLPVWMAFISGIAAFNAVQNYLTTNLTKRVYSQTNQVNELSSRTFGIWTMTSALIRMYAAVDLHDPKMYDLALLSYYVAAFHFSTEVALYKTAKWGAISPIIVACTTTSLVRGSQNFLLICC</sequence>
<keyword evidence="15" id="KW-1185">Reference proteome</keyword>
<evidence type="ECO:0000256" key="7">
    <source>
        <dbReference type="ARBA" id="ARBA00022989"/>
    </source>
</evidence>
<evidence type="ECO:0000256" key="3">
    <source>
        <dbReference type="ARBA" id="ARBA00022516"/>
    </source>
</evidence>
<evidence type="ECO:0000256" key="12">
    <source>
        <dbReference type="ARBA" id="ARBA00023221"/>
    </source>
</evidence>
<dbReference type="PANTHER" id="PTHR15451:SF19">
    <property type="entry name" value="ERGOSTEROL BIOSYNTHETIC PROTEIN 28 HOMOLOG"/>
    <property type="match status" value="1"/>
</dbReference>
<evidence type="ECO:0000256" key="4">
    <source>
        <dbReference type="ARBA" id="ARBA00022692"/>
    </source>
</evidence>
<evidence type="ECO:0000256" key="11">
    <source>
        <dbReference type="ARBA" id="ARBA00023166"/>
    </source>
</evidence>
<evidence type="ECO:0000256" key="1">
    <source>
        <dbReference type="ARBA" id="ARBA00004477"/>
    </source>
</evidence>
<feature type="transmembrane region" description="Helical" evidence="13">
    <location>
        <begin position="89"/>
        <end position="106"/>
    </location>
</feature>
<dbReference type="GO" id="GO:0016126">
    <property type="term" value="P:sterol biosynthetic process"/>
    <property type="evidence" value="ECO:0007669"/>
    <property type="project" value="UniProtKB-KW"/>
</dbReference>
<evidence type="ECO:0000256" key="6">
    <source>
        <dbReference type="ARBA" id="ARBA00022955"/>
    </source>
</evidence>
<keyword evidence="8" id="KW-0756">Sterol biosynthesis</keyword>
<keyword evidence="12" id="KW-0753">Steroid metabolism</keyword>
<keyword evidence="5" id="KW-0256">Endoplasmic reticulum</keyword>
<reference evidence="14 15" key="1">
    <citation type="journal article" date="2013" name="MBio">
        <title>Genome sequencing of the plant pathogen Taphrina deformans, the causal agent of peach leaf curl.</title>
        <authorList>
            <person name="Cisse O.H."/>
            <person name="Almeida J.M.G.C.F."/>
            <person name="Fonseca A."/>
            <person name="Kumar A.A."/>
            <person name="Salojaervi J."/>
            <person name="Overmyer K."/>
            <person name="Hauser P.M."/>
            <person name="Pagni M."/>
        </authorList>
    </citation>
    <scope>NUCLEOTIDE SEQUENCE [LARGE SCALE GENOMIC DNA]</scope>
    <source>
        <strain evidence="15">PYCC 5710 / ATCC 11124 / CBS 356.35 / IMI 108563 / JCM 9778 / NBRC 8474</strain>
    </source>
</reference>
<dbReference type="EMBL" id="CAHR02000127">
    <property type="protein sequence ID" value="CCG83161.1"/>
    <property type="molecule type" value="Genomic_DNA"/>
</dbReference>
<dbReference type="GO" id="GO:0005789">
    <property type="term" value="C:endoplasmic reticulum membrane"/>
    <property type="evidence" value="ECO:0007669"/>
    <property type="project" value="UniProtKB-SubCell"/>
</dbReference>
<organism evidence="14 15">
    <name type="scientific">Taphrina deformans (strain PYCC 5710 / ATCC 11124 / CBS 356.35 / IMI 108563 / JCM 9778 / NBRC 8474)</name>
    <name type="common">Peach leaf curl fungus</name>
    <name type="synonym">Lalaria deformans</name>
    <dbReference type="NCBI Taxonomy" id="1097556"/>
    <lineage>
        <taxon>Eukaryota</taxon>
        <taxon>Fungi</taxon>
        <taxon>Dikarya</taxon>
        <taxon>Ascomycota</taxon>
        <taxon>Taphrinomycotina</taxon>
        <taxon>Taphrinomycetes</taxon>
        <taxon>Taphrinales</taxon>
        <taxon>Taphrinaceae</taxon>
        <taxon>Taphrina</taxon>
    </lineage>
</organism>
<dbReference type="STRING" id="1097556.R4XFD5"/>
<evidence type="ECO:0000256" key="9">
    <source>
        <dbReference type="ARBA" id="ARBA00023098"/>
    </source>
</evidence>
<comment type="subcellular location">
    <subcellularLocation>
        <location evidence="1">Endoplasmic reticulum membrane</location>
        <topology evidence="1">Multi-pass membrane protein</topology>
    </subcellularLocation>
</comment>
<dbReference type="AlphaFoldDB" id="R4XFD5"/>
<keyword evidence="6" id="KW-0752">Steroid biosynthesis</keyword>
<comment type="caution">
    <text evidence="14">The sequence shown here is derived from an EMBL/GenBank/DDBJ whole genome shotgun (WGS) entry which is preliminary data.</text>
</comment>
<comment type="similarity">
    <text evidence="2">Belongs to the ERG28 family.</text>
</comment>
<dbReference type="PANTHER" id="PTHR15451">
    <property type="entry name" value="ERGOSTEROL BIOSYNTHETIC PROTEIN 28-RELATED"/>
    <property type="match status" value="1"/>
</dbReference>
<keyword evidence="7 13" id="KW-1133">Transmembrane helix</keyword>
<feature type="transmembrane region" description="Helical" evidence="13">
    <location>
        <begin position="20"/>
        <end position="39"/>
    </location>
</feature>
<proteinExistence type="inferred from homology"/>
<evidence type="ECO:0000313" key="15">
    <source>
        <dbReference type="Proteomes" id="UP000013776"/>
    </source>
</evidence>
<dbReference type="Pfam" id="PF03694">
    <property type="entry name" value="Erg28"/>
    <property type="match status" value="1"/>
</dbReference>
<name>R4XFD5_TAPDE</name>
<evidence type="ECO:0000256" key="2">
    <source>
        <dbReference type="ARBA" id="ARBA00005377"/>
    </source>
</evidence>
<keyword evidence="3" id="KW-0444">Lipid biosynthesis</keyword>
<dbReference type="InterPro" id="IPR005352">
    <property type="entry name" value="Erg28"/>
</dbReference>
<evidence type="ECO:0000313" key="14">
    <source>
        <dbReference type="EMBL" id="CCG83161.1"/>
    </source>
</evidence>
<dbReference type="eggNOG" id="KOG3455">
    <property type="taxonomic scope" value="Eukaryota"/>
</dbReference>
<evidence type="ECO:0000256" key="13">
    <source>
        <dbReference type="SAM" id="Phobius"/>
    </source>
</evidence>
<evidence type="ECO:0000256" key="10">
    <source>
        <dbReference type="ARBA" id="ARBA00023136"/>
    </source>
</evidence>
<dbReference type="Proteomes" id="UP000013776">
    <property type="component" value="Unassembled WGS sequence"/>
</dbReference>
<protein>
    <submittedName>
        <fullName evidence="14">Ergosterol biosynthetic protein</fullName>
    </submittedName>
</protein>
<evidence type="ECO:0000256" key="8">
    <source>
        <dbReference type="ARBA" id="ARBA00023011"/>
    </source>
</evidence>
<keyword evidence="9" id="KW-0443">Lipid metabolism</keyword>
<dbReference type="OrthoDB" id="6485510at2759"/>
<dbReference type="VEuPathDB" id="FungiDB:TAPDE_003336"/>
<keyword evidence="4 13" id="KW-0812">Transmembrane</keyword>
<accession>R4XFD5</accession>
<keyword evidence="11" id="KW-1207">Sterol metabolism</keyword>